<name>A0ABV4AUD0_9GAMM</name>
<dbReference type="InterPro" id="IPR004175">
    <property type="entry name" value="RNA_CPDase"/>
</dbReference>
<dbReference type="Gene3D" id="3.90.1140.10">
    <property type="entry name" value="Cyclic phosphodiesterase"/>
    <property type="match status" value="1"/>
</dbReference>
<evidence type="ECO:0000313" key="5">
    <source>
        <dbReference type="Proteomes" id="UP001562159"/>
    </source>
</evidence>
<dbReference type="InterPro" id="IPR009097">
    <property type="entry name" value="Cyclic_Pdiesterase"/>
</dbReference>
<evidence type="ECO:0000256" key="1">
    <source>
        <dbReference type="ARBA" id="ARBA00022801"/>
    </source>
</evidence>
<sequence length="197" mass="21896">MNHPHASQHDLFGGGHVPAPTIHRLFLALLPDEHVRAALAQTAASLRARPGAGAGWVDPLRYHVTVHFLGDHASPRPDLVAATERVAGLVRGAAFDWTLDRVRSFHGRRPPRVLCGSVSPEPLQALWVHWREALLRTVPGLRLENRFVPHVTLAYGRELLPETEVEPVHWRVSGIALIQSVVGQHDYRTLASWPLQD</sequence>
<evidence type="ECO:0000313" key="4">
    <source>
        <dbReference type="EMBL" id="MEY2183840.1"/>
    </source>
</evidence>
<proteinExistence type="inferred from homology"/>
<dbReference type="EMBL" id="JBGBPY010000001">
    <property type="protein sequence ID" value="MEY2183840.1"/>
    <property type="molecule type" value="Genomic_DNA"/>
</dbReference>
<feature type="active site" description="Proton donor" evidence="2">
    <location>
        <position position="63"/>
    </location>
</feature>
<keyword evidence="5" id="KW-1185">Reference proteome</keyword>
<comment type="caution">
    <text evidence="4">The sequence shown here is derived from an EMBL/GenBank/DDBJ whole genome shotgun (WGS) entry which is preliminary data.</text>
</comment>
<keyword evidence="1 2" id="KW-0378">Hydrolase</keyword>
<feature type="short sequence motif" description="HXTX 2" evidence="2">
    <location>
        <begin position="150"/>
        <end position="153"/>
    </location>
</feature>
<comment type="similarity">
    <text evidence="2">Belongs to the 2H phosphoesterase superfamily. ThpR family.</text>
</comment>
<feature type="short sequence motif" description="HXTX 1" evidence="2">
    <location>
        <begin position="63"/>
        <end position="66"/>
    </location>
</feature>
<dbReference type="Proteomes" id="UP001562159">
    <property type="component" value="Unassembled WGS sequence"/>
</dbReference>
<comment type="catalytic activity">
    <reaction evidence="2">
        <text>a 3'-end 2',3'-cyclophospho-ribonucleotide-RNA + H2O = a 3'-end 2'-phospho-ribonucleotide-RNA + H(+)</text>
        <dbReference type="Rhea" id="RHEA:11828"/>
        <dbReference type="Rhea" id="RHEA-COMP:10464"/>
        <dbReference type="Rhea" id="RHEA-COMP:17353"/>
        <dbReference type="ChEBI" id="CHEBI:15377"/>
        <dbReference type="ChEBI" id="CHEBI:15378"/>
        <dbReference type="ChEBI" id="CHEBI:83064"/>
        <dbReference type="ChEBI" id="CHEBI:173113"/>
        <dbReference type="EC" id="3.1.4.58"/>
    </reaction>
</comment>
<gene>
    <name evidence="4" type="primary">thpR</name>
    <name evidence="4" type="ORF">AB7878_15570</name>
</gene>
<accession>A0ABV4AUD0</accession>
<protein>
    <recommendedName>
        <fullName evidence="2">RNA 2',3'-cyclic phosphodiesterase</fullName>
        <shortName evidence="2">RNA 2',3'-CPDase</shortName>
        <ecNumber evidence="2">3.1.4.58</ecNumber>
    </recommendedName>
</protein>
<dbReference type="PANTHER" id="PTHR35561:SF1">
    <property type="entry name" value="RNA 2',3'-CYCLIC PHOSPHODIESTERASE"/>
    <property type="match status" value="1"/>
</dbReference>
<dbReference type="HAMAP" id="MF_01940">
    <property type="entry name" value="RNA_CPDase"/>
    <property type="match status" value="1"/>
</dbReference>
<organism evidence="4 5">
    <name type="scientific">Rhodanobacter humi</name>
    <dbReference type="NCBI Taxonomy" id="1888173"/>
    <lineage>
        <taxon>Bacteria</taxon>
        <taxon>Pseudomonadati</taxon>
        <taxon>Pseudomonadota</taxon>
        <taxon>Gammaproteobacteria</taxon>
        <taxon>Lysobacterales</taxon>
        <taxon>Rhodanobacteraceae</taxon>
        <taxon>Rhodanobacter</taxon>
    </lineage>
</organism>
<reference evidence="4 5" key="1">
    <citation type="submission" date="2024-07" db="EMBL/GenBank/DDBJ databases">
        <title>Molecular mechanisms and environmental adaptations of flagellar loss and biofilm growth of Rhodanobacter under environmental stress.</title>
        <authorList>
            <person name="Chen M."/>
        </authorList>
    </citation>
    <scope>NUCLEOTIDE SEQUENCE [LARGE SCALE GENOMIC DNA]</scope>
    <source>
        <strain evidence="4 5">RS22</strain>
    </source>
</reference>
<feature type="domain" description="Phosphoesterase HXTX" evidence="3">
    <location>
        <begin position="31"/>
        <end position="114"/>
    </location>
</feature>
<comment type="function">
    <text evidence="2">Hydrolyzes RNA 2',3'-cyclic phosphodiester to an RNA 2'-phosphomonoester.</text>
</comment>
<dbReference type="NCBIfam" id="TIGR02258">
    <property type="entry name" value="2_5_ligase"/>
    <property type="match status" value="1"/>
</dbReference>
<dbReference type="SUPFAM" id="SSF55144">
    <property type="entry name" value="LigT-like"/>
    <property type="match status" value="1"/>
</dbReference>
<dbReference type="Pfam" id="PF02834">
    <property type="entry name" value="LigT_PEase"/>
    <property type="match status" value="1"/>
</dbReference>
<dbReference type="EC" id="3.1.4.58" evidence="2"/>
<evidence type="ECO:0000259" key="3">
    <source>
        <dbReference type="Pfam" id="PF02834"/>
    </source>
</evidence>
<feature type="active site" description="Proton acceptor" evidence="2">
    <location>
        <position position="150"/>
    </location>
</feature>
<dbReference type="InterPro" id="IPR014051">
    <property type="entry name" value="Phosphoesterase_HXTX"/>
</dbReference>
<evidence type="ECO:0000256" key="2">
    <source>
        <dbReference type="HAMAP-Rule" id="MF_01940"/>
    </source>
</evidence>
<dbReference type="PANTHER" id="PTHR35561">
    <property type="entry name" value="RNA 2',3'-CYCLIC PHOSPHODIESTERASE"/>
    <property type="match status" value="1"/>
</dbReference>